<reference evidence="2 3" key="1">
    <citation type="journal article" date="2018" name="IMA Fungus">
        <title>IMA Genome-F 9: Draft genome sequence of Annulohypoxylon stygium, Aspergillus mulundensis, Berkeleyomyces basicola (syn. Thielaviopsis basicola), Ceratocystis smalleyi, two Cercospora beticola strains, Coleophoma cylindrospora, Fusarium fracticaudum, Phialophora cf. hyalina, and Morchella septimelata.</title>
        <authorList>
            <person name="Wingfield B.D."/>
            <person name="Bills G.F."/>
            <person name="Dong Y."/>
            <person name="Huang W."/>
            <person name="Nel W.J."/>
            <person name="Swalarsk-Parry B.S."/>
            <person name="Vaghefi N."/>
            <person name="Wilken P.M."/>
            <person name="An Z."/>
            <person name="de Beer Z.W."/>
            <person name="De Vos L."/>
            <person name="Chen L."/>
            <person name="Duong T.A."/>
            <person name="Gao Y."/>
            <person name="Hammerbacher A."/>
            <person name="Kikkert J.R."/>
            <person name="Li Y."/>
            <person name="Li H."/>
            <person name="Li K."/>
            <person name="Li Q."/>
            <person name="Liu X."/>
            <person name="Ma X."/>
            <person name="Naidoo K."/>
            <person name="Pethybridge S.J."/>
            <person name="Sun J."/>
            <person name="Steenkamp E.T."/>
            <person name="van der Nest M.A."/>
            <person name="van Wyk S."/>
            <person name="Wingfield M.J."/>
            <person name="Xiong C."/>
            <person name="Yue Q."/>
            <person name="Zhang X."/>
        </authorList>
    </citation>
    <scope>NUCLEOTIDE SEQUENCE [LARGE SCALE GENOMIC DNA]</scope>
    <source>
        <strain evidence="2 3">BP6252</strain>
    </source>
</reference>
<name>A0A3D8RHC8_9HELO</name>
<feature type="compositionally biased region" description="Polar residues" evidence="1">
    <location>
        <begin position="56"/>
        <end position="71"/>
    </location>
</feature>
<sequence>MSEDHFKTNQASVQCSNILPIRIHSSRQGTLRIQYDERNRYQPPEDERTTSRQTRRVSNAQPSSQHESTLTGEEPGTLRVQYDERNRYQPPEDERTTSRQTRRASNAQPSSQHESISAGKEHCESRMTSGIATNHRKMSEDHFKTNQASVQCSTILPT</sequence>
<feature type="region of interest" description="Disordered" evidence="1">
    <location>
        <begin position="30"/>
        <end position="125"/>
    </location>
</feature>
<protein>
    <submittedName>
        <fullName evidence="2">Uncharacterized protein</fullName>
    </submittedName>
</protein>
<gene>
    <name evidence="2" type="ORF">BP6252_07344</name>
</gene>
<comment type="caution">
    <text evidence="2">The sequence shown here is derived from an EMBL/GenBank/DDBJ whole genome shotgun (WGS) entry which is preliminary data.</text>
</comment>
<feature type="compositionally biased region" description="Basic and acidic residues" evidence="1">
    <location>
        <begin position="34"/>
        <end position="50"/>
    </location>
</feature>
<evidence type="ECO:0000256" key="1">
    <source>
        <dbReference type="SAM" id="MobiDB-lite"/>
    </source>
</evidence>
<feature type="compositionally biased region" description="Polar residues" evidence="1">
    <location>
        <begin position="103"/>
        <end position="115"/>
    </location>
</feature>
<accession>A0A3D8RHC8</accession>
<dbReference type="Proteomes" id="UP000256645">
    <property type="component" value="Unassembled WGS sequence"/>
</dbReference>
<dbReference type="AlphaFoldDB" id="A0A3D8RHC8"/>
<evidence type="ECO:0000313" key="3">
    <source>
        <dbReference type="Proteomes" id="UP000256645"/>
    </source>
</evidence>
<dbReference type="EMBL" id="PDLM01000007">
    <property type="protein sequence ID" value="RDW73437.1"/>
    <property type="molecule type" value="Genomic_DNA"/>
</dbReference>
<organism evidence="2 3">
    <name type="scientific">Coleophoma cylindrospora</name>
    <dbReference type="NCBI Taxonomy" id="1849047"/>
    <lineage>
        <taxon>Eukaryota</taxon>
        <taxon>Fungi</taxon>
        <taxon>Dikarya</taxon>
        <taxon>Ascomycota</taxon>
        <taxon>Pezizomycotina</taxon>
        <taxon>Leotiomycetes</taxon>
        <taxon>Helotiales</taxon>
        <taxon>Dermateaceae</taxon>
        <taxon>Coleophoma</taxon>
    </lineage>
</organism>
<evidence type="ECO:0000313" key="2">
    <source>
        <dbReference type="EMBL" id="RDW73437.1"/>
    </source>
</evidence>
<feature type="compositionally biased region" description="Basic and acidic residues" evidence="1">
    <location>
        <begin position="81"/>
        <end position="97"/>
    </location>
</feature>
<proteinExistence type="predicted"/>
<keyword evidence="3" id="KW-1185">Reference proteome</keyword>